<evidence type="ECO:0000256" key="2">
    <source>
        <dbReference type="ARBA" id="ARBA00022692"/>
    </source>
</evidence>
<feature type="transmembrane region" description="Helical" evidence="5">
    <location>
        <begin position="168"/>
        <end position="191"/>
    </location>
</feature>
<dbReference type="AlphaFoldDB" id="A0A9E2NWW0"/>
<proteinExistence type="predicted"/>
<gene>
    <name evidence="6" type="ORF">IAA47_02525</name>
</gene>
<feature type="transmembrane region" description="Helical" evidence="5">
    <location>
        <begin position="109"/>
        <end position="131"/>
    </location>
</feature>
<organism evidence="6 7">
    <name type="scientific">Candidatus Fusobacterium pullicola</name>
    <dbReference type="NCBI Taxonomy" id="2838601"/>
    <lineage>
        <taxon>Bacteria</taxon>
        <taxon>Fusobacteriati</taxon>
        <taxon>Fusobacteriota</taxon>
        <taxon>Fusobacteriia</taxon>
        <taxon>Fusobacteriales</taxon>
        <taxon>Fusobacteriaceae</taxon>
        <taxon>Fusobacterium</taxon>
    </lineage>
</organism>
<evidence type="ECO:0000256" key="3">
    <source>
        <dbReference type="ARBA" id="ARBA00022989"/>
    </source>
</evidence>
<keyword evidence="2 5" id="KW-0812">Transmembrane</keyword>
<dbReference type="Proteomes" id="UP000724657">
    <property type="component" value="Unassembled WGS sequence"/>
</dbReference>
<evidence type="ECO:0000256" key="1">
    <source>
        <dbReference type="ARBA" id="ARBA00004141"/>
    </source>
</evidence>
<protein>
    <submittedName>
        <fullName evidence="6">Bile acid:sodium symporter family protein</fullName>
    </submittedName>
</protein>
<dbReference type="PROSITE" id="PS51257">
    <property type="entry name" value="PROKAR_LIPOPROTEIN"/>
    <property type="match status" value="1"/>
</dbReference>
<feature type="transmembrane region" description="Helical" evidence="5">
    <location>
        <begin position="45"/>
        <end position="66"/>
    </location>
</feature>
<feature type="transmembrane region" description="Helical" evidence="5">
    <location>
        <begin position="14"/>
        <end position="33"/>
    </location>
</feature>
<feature type="transmembrane region" description="Helical" evidence="5">
    <location>
        <begin position="81"/>
        <end position="103"/>
    </location>
</feature>
<evidence type="ECO:0000313" key="7">
    <source>
        <dbReference type="Proteomes" id="UP000724657"/>
    </source>
</evidence>
<dbReference type="Gene3D" id="1.20.1530.20">
    <property type="match status" value="1"/>
</dbReference>
<name>A0A9E2NWW0_9FUSO</name>
<dbReference type="EMBL" id="JAHLFN010000019">
    <property type="protein sequence ID" value="MBU3841857.1"/>
    <property type="molecule type" value="Genomic_DNA"/>
</dbReference>
<evidence type="ECO:0000313" key="6">
    <source>
        <dbReference type="EMBL" id="MBU3841857.1"/>
    </source>
</evidence>
<evidence type="ECO:0000256" key="4">
    <source>
        <dbReference type="ARBA" id="ARBA00023136"/>
    </source>
</evidence>
<feature type="transmembrane region" description="Helical" evidence="5">
    <location>
        <begin position="138"/>
        <end position="162"/>
    </location>
</feature>
<evidence type="ECO:0000256" key="5">
    <source>
        <dbReference type="SAM" id="Phobius"/>
    </source>
</evidence>
<comment type="caution">
    <text evidence="6">The sequence shown here is derived from an EMBL/GenBank/DDBJ whole genome shotgun (WGS) entry which is preliminary data.</text>
</comment>
<keyword evidence="3 5" id="KW-1133">Transmembrane helix</keyword>
<dbReference type="InterPro" id="IPR002657">
    <property type="entry name" value="BilAc:Na_symport/Acr3"/>
</dbReference>
<dbReference type="PANTHER" id="PTHR10361">
    <property type="entry name" value="SODIUM-BILE ACID COTRANSPORTER"/>
    <property type="match status" value="1"/>
</dbReference>
<keyword evidence="4 5" id="KW-0472">Membrane</keyword>
<reference evidence="6" key="1">
    <citation type="journal article" date="2021" name="PeerJ">
        <title>Extensive microbial diversity within the chicken gut microbiome revealed by metagenomics and culture.</title>
        <authorList>
            <person name="Gilroy R."/>
            <person name="Ravi A."/>
            <person name="Getino M."/>
            <person name="Pursley I."/>
            <person name="Horton D.L."/>
            <person name="Alikhan N.F."/>
            <person name="Baker D."/>
            <person name="Gharbi K."/>
            <person name="Hall N."/>
            <person name="Watson M."/>
            <person name="Adriaenssens E.M."/>
            <person name="Foster-Nyarko E."/>
            <person name="Jarju S."/>
            <person name="Secka A."/>
            <person name="Antonio M."/>
            <person name="Oren A."/>
            <person name="Chaudhuri R.R."/>
            <person name="La Ragione R."/>
            <person name="Hildebrand F."/>
            <person name="Pallen M.J."/>
        </authorList>
    </citation>
    <scope>NUCLEOTIDE SEQUENCE</scope>
    <source>
        <strain evidence="6">A6-441</strain>
    </source>
</reference>
<dbReference type="PANTHER" id="PTHR10361:SF28">
    <property type="entry name" value="P3 PROTEIN-RELATED"/>
    <property type="match status" value="1"/>
</dbReference>
<feature type="transmembrane region" description="Helical" evidence="5">
    <location>
        <begin position="233"/>
        <end position="255"/>
    </location>
</feature>
<dbReference type="InterPro" id="IPR038770">
    <property type="entry name" value="Na+/solute_symporter_sf"/>
</dbReference>
<dbReference type="InterPro" id="IPR004710">
    <property type="entry name" value="Bilac:Na_transpt"/>
</dbReference>
<comment type="subcellular location">
    <subcellularLocation>
        <location evidence="1">Membrane</location>
        <topology evidence="1">Multi-pass membrane protein</topology>
    </subcellularLocation>
</comment>
<dbReference type="GO" id="GO:0016020">
    <property type="term" value="C:membrane"/>
    <property type="evidence" value="ECO:0007669"/>
    <property type="project" value="UniProtKB-SubCell"/>
</dbReference>
<reference evidence="6" key="2">
    <citation type="submission" date="2021-04" db="EMBL/GenBank/DDBJ databases">
        <authorList>
            <person name="Gilroy R."/>
        </authorList>
    </citation>
    <scope>NUCLEOTIDE SEQUENCE</scope>
    <source>
        <strain evidence="6">A6-441</strain>
    </source>
</reference>
<sequence>MREERNFFNRVSEFLGRYFVALVVIIACLALIVPNPFLILGKMRFVGQSLVSLCLGIIMFVMGLTLNKRDFQVVLTNPRDIFIGCLAQFTIMPLGAFFLAKIFNLPSELAVGLVLLGTCPGGTASNVMTYLAKGDVALSIGMTTVSTILAPILTPLLTYLLAGQWVDINVTLMVLDIIKVVIIPIILGLIFHKIFKEKIEKITKVLVIIPILTILLVMGICVAPNRANLINSGIILILVVCLHNWLGFIMGYLVGKLTKMNESKKRALAIEVGLQNSGLAVGLSAQFGNPICALPAAIATVIHQISGSFLANLFSGNINFTKLKIGKKVVSN</sequence>
<dbReference type="Pfam" id="PF01758">
    <property type="entry name" value="SBF"/>
    <property type="match status" value="1"/>
</dbReference>
<accession>A0A9E2NWW0</accession>
<feature type="transmembrane region" description="Helical" evidence="5">
    <location>
        <begin position="203"/>
        <end position="227"/>
    </location>
</feature>